<protein>
    <submittedName>
        <fullName evidence="1">Uncharacterized protein</fullName>
    </submittedName>
</protein>
<name>A0AA36BRL2_OCTVU</name>
<dbReference type="Proteomes" id="UP001162480">
    <property type="component" value="Chromosome 22"/>
</dbReference>
<dbReference type="EMBL" id="OX597835">
    <property type="protein sequence ID" value="CAI9739125.1"/>
    <property type="molecule type" value="Genomic_DNA"/>
</dbReference>
<evidence type="ECO:0000313" key="2">
    <source>
        <dbReference type="Proteomes" id="UP001162480"/>
    </source>
</evidence>
<keyword evidence="2" id="KW-1185">Reference proteome</keyword>
<evidence type="ECO:0000313" key="1">
    <source>
        <dbReference type="EMBL" id="CAI9739125.1"/>
    </source>
</evidence>
<organism evidence="1 2">
    <name type="scientific">Octopus vulgaris</name>
    <name type="common">Common octopus</name>
    <dbReference type="NCBI Taxonomy" id="6645"/>
    <lineage>
        <taxon>Eukaryota</taxon>
        <taxon>Metazoa</taxon>
        <taxon>Spiralia</taxon>
        <taxon>Lophotrochozoa</taxon>
        <taxon>Mollusca</taxon>
        <taxon>Cephalopoda</taxon>
        <taxon>Coleoidea</taxon>
        <taxon>Octopodiformes</taxon>
        <taxon>Octopoda</taxon>
        <taxon>Incirrata</taxon>
        <taxon>Octopodidae</taxon>
        <taxon>Octopus</taxon>
    </lineage>
</organism>
<reference evidence="1" key="1">
    <citation type="submission" date="2023-08" db="EMBL/GenBank/DDBJ databases">
        <authorList>
            <person name="Alioto T."/>
            <person name="Alioto T."/>
            <person name="Gomez Garrido J."/>
        </authorList>
    </citation>
    <scope>NUCLEOTIDE SEQUENCE</scope>
</reference>
<dbReference type="AlphaFoldDB" id="A0AA36BRL2"/>
<proteinExistence type="predicted"/>
<sequence length="102" mass="11656">MRCCQSDTLHICGLRMDSSFTFNPCERNSAEQKKGIFRKCTSESSHRLEEKKESYLRRNESFAPQNQRKVNTRTRQSKSCYNIAANCGSGRSSGGHKLLIHP</sequence>
<gene>
    <name evidence="1" type="ORF">OCTVUL_1B009607</name>
</gene>
<accession>A0AA36BRL2</accession>